<dbReference type="CDD" id="cd20745">
    <property type="entry name" value="FIX_RhsA_AHH_HNH-like"/>
    <property type="match status" value="1"/>
</dbReference>
<feature type="chain" id="PRO_5039709878" evidence="3">
    <location>
        <begin position="21"/>
        <end position="3040"/>
    </location>
</feature>
<gene>
    <name evidence="6" type="ORF">FHR82_008912</name>
</gene>
<dbReference type="NCBIfam" id="TIGR03696">
    <property type="entry name" value="Rhs_assc_core"/>
    <property type="match status" value="1"/>
</dbReference>
<feature type="region of interest" description="Disordered" evidence="2">
    <location>
        <begin position="1438"/>
        <end position="1458"/>
    </location>
</feature>
<feature type="compositionally biased region" description="Polar residues" evidence="2">
    <location>
        <begin position="2419"/>
        <end position="2438"/>
    </location>
</feature>
<dbReference type="InterPro" id="IPR022385">
    <property type="entry name" value="Rhs_assc_core"/>
</dbReference>
<dbReference type="PANTHER" id="PTHR32305:SF15">
    <property type="entry name" value="PROTEIN RHSA-RELATED"/>
    <property type="match status" value="1"/>
</dbReference>
<dbReference type="InterPro" id="IPR006530">
    <property type="entry name" value="YD"/>
</dbReference>
<dbReference type="GO" id="GO:0005975">
    <property type="term" value="P:carbohydrate metabolic process"/>
    <property type="evidence" value="ECO:0007669"/>
    <property type="project" value="UniProtKB-ARBA"/>
</dbReference>
<comment type="caution">
    <text evidence="6">The sequence shown here is derived from an EMBL/GenBank/DDBJ whole genome shotgun (WGS) entry which is preliminary data.</text>
</comment>
<evidence type="ECO:0000259" key="5">
    <source>
        <dbReference type="Pfam" id="PF25023"/>
    </source>
</evidence>
<feature type="region of interest" description="Disordered" evidence="2">
    <location>
        <begin position="2038"/>
        <end position="2057"/>
    </location>
</feature>
<accession>A0A7W7QFI6</accession>
<dbReference type="InterPro" id="IPR031325">
    <property type="entry name" value="RHS_repeat"/>
</dbReference>
<dbReference type="Gene3D" id="2.60.120.200">
    <property type="match status" value="1"/>
</dbReference>
<evidence type="ECO:0000256" key="1">
    <source>
        <dbReference type="ARBA" id="ARBA00022737"/>
    </source>
</evidence>
<feature type="region of interest" description="Disordered" evidence="2">
    <location>
        <begin position="20"/>
        <end position="132"/>
    </location>
</feature>
<feature type="domain" description="DUF6531" evidence="4">
    <location>
        <begin position="751"/>
        <end position="823"/>
    </location>
</feature>
<feature type="signal peptide" evidence="3">
    <location>
        <begin position="1"/>
        <end position="20"/>
    </location>
</feature>
<proteinExistence type="predicted"/>
<dbReference type="InterPro" id="IPR045351">
    <property type="entry name" value="DUF6531"/>
</dbReference>
<evidence type="ECO:0000256" key="3">
    <source>
        <dbReference type="SAM" id="SignalP"/>
    </source>
</evidence>
<dbReference type="InterPro" id="IPR050708">
    <property type="entry name" value="T6SS_VgrG/RHS"/>
</dbReference>
<keyword evidence="3" id="KW-0732">Signal</keyword>
<sequence length="3040" mass="325306">MVRRGLVALTVLAVVATTLGPDTPSATQQAAAPGSGPAQEWGDAAGLPHDGGGRGNPADARTLQSKYPPIKAQEADDARNVARVGESQDPAVRGFDAATSRELPLLRKESQRTYENADGTQTTEFSRDPLNFKGADGAWRPIDTRLVPDGEDWRNAADSVRVWTAEATGAGPVARLDLDGKHRLEFGVDGAATSVGTVDGSAITYPDVRSDADLRLEVTTRGLKETIALKSPDAPREWLFPLKTGGLRTSIVAGAIVFRDEKGTERARVPRGFMFDSAYDERMGEYATSFGVTYELVGDAIRMTLDEKWLRDPRRVYPVTVDPPVEVRAAASSMYVQRNSDGSNFSNTDDLKVGRATDSGGSYTAASYLSFPDVEDDLAGHKIFGAQLSLTNYHSWSCNPRPVTIHAVTQQWTAGSGHSYPGPTFTQAALAGKSFAHGFIASGTTTSRCPTATEAIPLGNAGRDLVQRWANGQQDNHGLTVRASETDVYGWKKFAQAGTANPPRLAITHTPFNADYEFVNPVPDPPVTRLQGGKVKLKVTNRGVDPWTSGYALAYRIFNGNGGYLGWSESAALSGTVPRGSSVTLDAFIKPLQPGTYRLEFTMMRRGGPVFTDEQIAPAVLILTVVDIPPVVQELYPPNGYSAPSLTPSLWARAVDIDAPPGSAPQYRFEVCDENKTNCFDSGRQASPTWTVPAGRLQWSKTYHWRVYASDGTSENEPTPFSALLTAVPQPEITAHLGNAPYGGRSGEFDPQVGNYTASAVDATVSTIGPKLSVVRTYNSLDPRADSAFGAGWSSQYDMRITPDHDGSGNVVVTYPDGQQARFGANLDASGQPTGGRLVPPPGRYATLVPRTAAEGGGWTLTDKSASLYVFRADGRPSEIYDNAGRSVAFTYGSDGELSTVTNRTSGRKLTITWSGAHIRTVSTDPVNGTPLTWTYTYDGDRLTQVCDPTDGCTTYEYTAGSHYRSTVVDAKPDSYWRLGDPSGTEAQSQIGINLGTDKATYSDVALGAAGIVDSDTAATFNGTTSAMTLPQGTVRKSRELTVEMWFRTSTGGPLLGIQNQPDGVTPTAAVPLVYVDTDGKLRGQFWTGTVNQFVSTGTVNDNQWHHVVLSSTIDSQTLYLDGQVVGTRAGAIDHSAYNHSQVGAAFAITPSHLPGWGTAQRRSFAGVIDEVAVYQHPLGLTAVQSHHRARAGAPQMSKTVLPSGKTAAEMRYDTGRDRLLEYTDRNGGTWSIGAPMVTGTRDNIIRTVRVADPGNRAYFYDYDPLRGRILRYLAPIGQSRPEDEPPPVESIPTPPPYECPPPEEEPFCEIPIGGGDESFPPVDMQGARTFTYDTNGFQNTITDELGKSVTLTHDARGNLTSRRTCRTGTSCQTAYFEYTPVGSNLTDPRLDKVIATRDARSSSAIDNRYRTAYTYTTRGDLETQTTPDGAVVRHTYTTDSTPAVGGGNTPAGLVHTTTNPRGAVTTYGYFRTGDLAEIRSATGLVTRFTYDELGRRTTSTEISDSFPAGVTTTVTYDKLSRPTVTTAPAVTNEVTGESHRLRITTTYDADGNPTEAKADDIEGDDPTRVATLLYDSHNRVVRMTDAEGNETSFGYDAFGNTTRMVDASGVQYDYTYTRRNKLAEVRLRGWTGDPGGAQPGPKDYLVLASYAYALNGELTSSTDAMGRTTAYRYHDDGLLKDTIATSRNLVLATNDYDDAGNLKSQITAGGRKTTYETDAVGRRSAMTADPDGLARRTGWTYDLNGNVTQVRMTGRESNTGEFDDVTAEVVDFGYDTAGRQTSETVHTGTEDLTTTYGHDQRGLVTSTTDPTGATTDYRYDALGRLVTATAPEVETEPGGPTRPATATGYDTFGATTHVTDANGETWRYGYDKLSRLVSTTSPEYTPPGGNPITATSSTTYDAMSRVTTSTNPRGAVTRYGYDQLGRLTTQTDPHADQAGESGGTWQYSYTRTGELLSATNPMGARNEYTYDDLGRLQTTSELERYPAPGTYTSEFTYDDASNLLSVKAPSGATGSYTYDTLNQLISATDPSGVTTALGYDRSGRQATTTDEAGRKQRTHYDLAGRPTQVLDLTPAGVPLRKSKFAHDRAGNLASVTNPLGQVSRYTSDALGRLREQVEPVSATESITTTFGYDAAGNQTRYTDGRGNTTEYTVNEWGLPESVIEPSTTAHPNPADRTWTVAYDAAANPVGTDLPGNVDRTSTYDLLGSLTGETATNTPANSYDHDALGRVISASSSSGENRFTYNDRDALLSTGGPSGDTNYTYNADGNVVSRTDASGTANFGYTTGRLTTMQHGITGVTQVLNYNDSGLLSTVDYGGGRLREFTYDDLARPVTDSLAGASLEYGYDLNDRLTRKETTGLADAGVNTYGYDRADRLTSWTHQPAGGSPTTTTYGWDAASNRVAAGAKIATYDQRNRLQSDGTDTYSYTPRGTLSSKSGAPVTYDGFDRLTQQGAAAYTYDALDRVATRNGAEFAYSGATNELATDGTTTFGRGPWGELLSTRTGADTSLTVSDQHGDVIASLLATGGTVSDSTAYDPWGKVTGGTERTIGYQGDYTDPDTDQVNMTARWYDPSSGGFTSRDSAALPTTPSPMANRYSYGASSPMNYSDPSGHNPQECQDLPGNPENAVCVWPDSGGQIGSGLGGLPGGSSCGGSLPPEVLAVDCCTGVLAFASCNGGSANLDYNPGGASGSLTGSFNGPSGGGRGGADAPRPDPAIAARQANRVAALNNPLPIPGAMLAPLYGGSITAPVSPAPDLPSKTASDYQDPIDDINESYRDLENSLTGDSPLLQNAQYSPSEIEQPHYCDACNWPTSQGRYPGRIGSDGRPMIDLEELDRRGIELSPGQWDLFENGGDDYRLSQLDPIPGYVYQPPPDAGDAGHLLLDLLGLLPVAGEWADGLNCGWYAADGDSLNAGLSCAATVPFAGWGAAAAKAAQRGGKAMNLPSWKAIDIDVEHIVKNHTAQGKGYIESQRSGGHKDKFYDFMSADTIAHTVRQAYRNAQRVGPAQGDRIKMRGYANGMTIEMWVNIKTKTIETAYPQ</sequence>
<dbReference type="Pfam" id="PF20148">
    <property type="entry name" value="DUF6531"/>
    <property type="match status" value="1"/>
</dbReference>
<keyword evidence="1" id="KW-0677">Repeat</keyword>
<dbReference type="Pfam" id="PF25023">
    <property type="entry name" value="TEN_YD-shell"/>
    <property type="match status" value="2"/>
</dbReference>
<dbReference type="EMBL" id="JACHJQ010000015">
    <property type="protein sequence ID" value="MBB4912640.1"/>
    <property type="molecule type" value="Genomic_DNA"/>
</dbReference>
<evidence type="ECO:0000256" key="2">
    <source>
        <dbReference type="SAM" id="MobiDB-lite"/>
    </source>
</evidence>
<dbReference type="InterPro" id="IPR013783">
    <property type="entry name" value="Ig-like_fold"/>
</dbReference>
<dbReference type="Proteomes" id="UP000520767">
    <property type="component" value="Unassembled WGS sequence"/>
</dbReference>
<feature type="region of interest" description="Disordered" evidence="2">
    <location>
        <begin position="1833"/>
        <end position="1852"/>
    </location>
</feature>
<protein>
    <submittedName>
        <fullName evidence="6">RHS repeat-associated protein</fullName>
    </submittedName>
</protein>
<evidence type="ECO:0000313" key="6">
    <source>
        <dbReference type="EMBL" id="MBB4912640.1"/>
    </source>
</evidence>
<dbReference type="Pfam" id="PF05593">
    <property type="entry name" value="RHS_repeat"/>
    <property type="match status" value="6"/>
</dbReference>
<evidence type="ECO:0000259" key="4">
    <source>
        <dbReference type="Pfam" id="PF20148"/>
    </source>
</evidence>
<dbReference type="RefSeq" id="WP_184816626.1">
    <property type="nucleotide sequence ID" value="NZ_JACHJQ010000015.1"/>
</dbReference>
<dbReference type="Gene3D" id="2.180.10.10">
    <property type="entry name" value="RHS repeat-associated core"/>
    <property type="match status" value="7"/>
</dbReference>
<feature type="region of interest" description="Disordered" evidence="2">
    <location>
        <begin position="2419"/>
        <end position="2440"/>
    </location>
</feature>
<reference evidence="6 7" key="1">
    <citation type="submission" date="2020-08" db="EMBL/GenBank/DDBJ databases">
        <title>Genomic Encyclopedia of Type Strains, Phase III (KMG-III): the genomes of soil and plant-associated and newly described type strains.</title>
        <authorList>
            <person name="Whitman W."/>
        </authorList>
    </citation>
    <scope>NUCLEOTIDE SEQUENCE [LARGE SCALE GENOMIC DNA]</scope>
    <source>
        <strain evidence="6 7">CECT 8960</strain>
    </source>
</reference>
<organism evidence="6 7">
    <name type="scientific">Actinophytocola algeriensis</name>
    <dbReference type="NCBI Taxonomy" id="1768010"/>
    <lineage>
        <taxon>Bacteria</taxon>
        <taxon>Bacillati</taxon>
        <taxon>Actinomycetota</taxon>
        <taxon>Actinomycetes</taxon>
        <taxon>Pseudonocardiales</taxon>
        <taxon>Pseudonocardiaceae</taxon>
    </lineage>
</organism>
<dbReference type="NCBIfam" id="NF033679">
    <property type="entry name" value="DNRLRE_dom"/>
    <property type="match status" value="1"/>
</dbReference>
<feature type="compositionally biased region" description="Low complexity" evidence="2">
    <location>
        <begin position="20"/>
        <end position="39"/>
    </location>
</feature>
<dbReference type="Gene3D" id="2.60.40.10">
    <property type="entry name" value="Immunoglobulins"/>
    <property type="match status" value="1"/>
</dbReference>
<evidence type="ECO:0000313" key="7">
    <source>
        <dbReference type="Proteomes" id="UP000520767"/>
    </source>
</evidence>
<feature type="domain" description="Teneurin-like YD-shell" evidence="5">
    <location>
        <begin position="1992"/>
        <end position="2152"/>
    </location>
</feature>
<dbReference type="InterPro" id="IPR056823">
    <property type="entry name" value="TEN-like_YD-shell"/>
</dbReference>
<name>A0A7W7QFI6_9PSEU</name>
<feature type="domain" description="Teneurin-like YD-shell" evidence="5">
    <location>
        <begin position="2342"/>
        <end position="2602"/>
    </location>
</feature>
<dbReference type="SUPFAM" id="SSF49899">
    <property type="entry name" value="Concanavalin A-like lectins/glucanases"/>
    <property type="match status" value="1"/>
</dbReference>
<dbReference type="PANTHER" id="PTHR32305">
    <property type="match status" value="1"/>
</dbReference>
<dbReference type="NCBIfam" id="TIGR01643">
    <property type="entry name" value="YD_repeat_2x"/>
    <property type="match status" value="9"/>
</dbReference>
<keyword evidence="7" id="KW-1185">Reference proteome</keyword>
<dbReference type="InterPro" id="IPR013320">
    <property type="entry name" value="ConA-like_dom_sf"/>
</dbReference>
<dbReference type="Pfam" id="PF13385">
    <property type="entry name" value="Laminin_G_3"/>
    <property type="match status" value="1"/>
</dbReference>